<dbReference type="Proteomes" id="UP000781710">
    <property type="component" value="Unassembled WGS sequence"/>
</dbReference>
<evidence type="ECO:0000313" key="1">
    <source>
        <dbReference type="EMBL" id="KAF1725254.1"/>
    </source>
</evidence>
<gene>
    <name evidence="1" type="ORF">CSC78_09725</name>
</gene>
<evidence type="ECO:0008006" key="3">
    <source>
        <dbReference type="Google" id="ProtNLM"/>
    </source>
</evidence>
<organism evidence="1 2">
    <name type="scientific">Pseudoxanthomonas japonensis</name>
    <dbReference type="NCBI Taxonomy" id="69284"/>
    <lineage>
        <taxon>Bacteria</taxon>
        <taxon>Pseudomonadati</taxon>
        <taxon>Pseudomonadota</taxon>
        <taxon>Gammaproteobacteria</taxon>
        <taxon>Lysobacterales</taxon>
        <taxon>Lysobacteraceae</taxon>
        <taxon>Pseudoxanthomonas</taxon>
    </lineage>
</organism>
<keyword evidence="2" id="KW-1185">Reference proteome</keyword>
<proteinExistence type="predicted"/>
<protein>
    <recommendedName>
        <fullName evidence="3">Carboxypeptidase regulatory-like domain-containing protein</fullName>
    </recommendedName>
</protein>
<comment type="caution">
    <text evidence="1">The sequence shown here is derived from an EMBL/GenBank/DDBJ whole genome shotgun (WGS) entry which is preliminary data.</text>
</comment>
<reference evidence="1 2" key="1">
    <citation type="submission" date="2017-10" db="EMBL/GenBank/DDBJ databases">
        <title>Whole genome sequencing of members of genus Pseudoxanthomonas.</title>
        <authorList>
            <person name="Kumar S."/>
            <person name="Bansal K."/>
            <person name="Kaur A."/>
            <person name="Patil P."/>
            <person name="Sharma S."/>
            <person name="Patil P.B."/>
        </authorList>
    </citation>
    <scope>NUCLEOTIDE SEQUENCE [LARGE SCALE GENOMIC DNA]</scope>
    <source>
        <strain evidence="1 2">DSM 17109</strain>
    </source>
</reference>
<name>A0ABQ6ZHH0_9GAMM</name>
<accession>A0ABQ6ZHH0</accession>
<sequence length="183" mass="20903">MDTRPQVEHVQPQVAFDKAQAVAALDKGSANITGVACSYHDGRFYLAENRQVMLFPATPYFEEWVRLRKKDQRNRVATMSDDAYATRVETETDEKGNFRFQDMRPGRYYLFMQFEFNQAMSRDVYAGTSNTGYGAVNHYQRQDYTVARSDEMIKDVEIKAGDTTVKTALTRGGRLAAKLLPCK</sequence>
<dbReference type="SUPFAM" id="SSF117074">
    <property type="entry name" value="Hypothetical protein PA1324"/>
    <property type="match status" value="1"/>
</dbReference>
<dbReference type="EMBL" id="PDWW01000011">
    <property type="protein sequence ID" value="KAF1725254.1"/>
    <property type="molecule type" value="Genomic_DNA"/>
</dbReference>
<evidence type="ECO:0000313" key="2">
    <source>
        <dbReference type="Proteomes" id="UP000781710"/>
    </source>
</evidence>